<accession>A0A6A3D5V5</accession>
<reference evidence="4" key="1">
    <citation type="submission" date="2019-09" db="EMBL/GenBank/DDBJ databases">
        <title>Draft genome information of white flower Hibiscus syriacus.</title>
        <authorList>
            <person name="Kim Y.-M."/>
        </authorList>
    </citation>
    <scope>NUCLEOTIDE SEQUENCE [LARGE SCALE GENOMIC DNA]</scope>
    <source>
        <strain evidence="4">YM2019G1</strain>
    </source>
</reference>
<feature type="compositionally biased region" description="Basic and acidic residues" evidence="3">
    <location>
        <begin position="42"/>
        <end position="56"/>
    </location>
</feature>
<feature type="region of interest" description="Disordered" evidence="3">
    <location>
        <begin position="1"/>
        <end position="69"/>
    </location>
</feature>
<protein>
    <submittedName>
        <fullName evidence="4">Uncharacterized protein</fullName>
    </submittedName>
</protein>
<feature type="compositionally biased region" description="Polar residues" evidence="3">
    <location>
        <begin position="31"/>
        <end position="40"/>
    </location>
</feature>
<evidence type="ECO:0000313" key="4">
    <source>
        <dbReference type="EMBL" id="KAE8734761.1"/>
    </source>
</evidence>
<dbReference type="PANTHER" id="PTHR33142:SF8">
    <property type="entry name" value="CYCLIN-DEPENDENT PROTEIN KINASE INHIBITOR SMR9"/>
    <property type="match status" value="1"/>
</dbReference>
<evidence type="ECO:0000256" key="3">
    <source>
        <dbReference type="SAM" id="MobiDB-lite"/>
    </source>
</evidence>
<sequence>MAPSSGRGKTTRKASKPRRSSYTKKLVKPNKINTQTTSPVSEDLRSEMDGLDHNGVDDIANASPCSTPKAQRFRIPEIDTCPPAPKKQRSLPSNCSLRRTPIAFFAPPDIELFFVCAFRDISV</sequence>
<dbReference type="PANTHER" id="PTHR33142">
    <property type="entry name" value="CYCLIN-DEPENDENT PROTEIN KINASE INHIBITOR SMR13"/>
    <property type="match status" value="1"/>
</dbReference>
<evidence type="ECO:0000256" key="1">
    <source>
        <dbReference type="ARBA" id="ARBA00023013"/>
    </source>
</evidence>
<dbReference type="Proteomes" id="UP000436088">
    <property type="component" value="Unassembled WGS sequence"/>
</dbReference>
<keyword evidence="1" id="KW-0649">Protein kinase inhibitor</keyword>
<dbReference type="AlphaFoldDB" id="A0A6A3D5V5"/>
<dbReference type="GO" id="GO:0004860">
    <property type="term" value="F:protein kinase inhibitor activity"/>
    <property type="evidence" value="ECO:0007669"/>
    <property type="project" value="UniProtKB-KW"/>
</dbReference>
<feature type="compositionally biased region" description="Basic residues" evidence="3">
    <location>
        <begin position="9"/>
        <end position="28"/>
    </location>
</feature>
<dbReference type="InterPro" id="IPR040389">
    <property type="entry name" value="SMR"/>
</dbReference>
<comment type="caution">
    <text evidence="4">The sequence shown here is derived from an EMBL/GenBank/DDBJ whole genome shotgun (WGS) entry which is preliminary data.</text>
</comment>
<dbReference type="GO" id="GO:0005634">
    <property type="term" value="C:nucleus"/>
    <property type="evidence" value="ECO:0007669"/>
    <property type="project" value="TreeGrafter"/>
</dbReference>
<keyword evidence="2" id="KW-0131">Cell cycle</keyword>
<evidence type="ECO:0000256" key="2">
    <source>
        <dbReference type="ARBA" id="ARBA00023306"/>
    </source>
</evidence>
<proteinExistence type="predicted"/>
<organism evidence="4 5">
    <name type="scientific">Hibiscus syriacus</name>
    <name type="common">Rose of Sharon</name>
    <dbReference type="NCBI Taxonomy" id="106335"/>
    <lineage>
        <taxon>Eukaryota</taxon>
        <taxon>Viridiplantae</taxon>
        <taxon>Streptophyta</taxon>
        <taxon>Embryophyta</taxon>
        <taxon>Tracheophyta</taxon>
        <taxon>Spermatophyta</taxon>
        <taxon>Magnoliopsida</taxon>
        <taxon>eudicotyledons</taxon>
        <taxon>Gunneridae</taxon>
        <taxon>Pentapetalae</taxon>
        <taxon>rosids</taxon>
        <taxon>malvids</taxon>
        <taxon>Malvales</taxon>
        <taxon>Malvaceae</taxon>
        <taxon>Malvoideae</taxon>
        <taxon>Hibiscus</taxon>
    </lineage>
</organism>
<evidence type="ECO:0000313" key="5">
    <source>
        <dbReference type="Proteomes" id="UP000436088"/>
    </source>
</evidence>
<dbReference type="OrthoDB" id="1840446at2759"/>
<keyword evidence="5" id="KW-1185">Reference proteome</keyword>
<dbReference type="GO" id="GO:0032875">
    <property type="term" value="P:regulation of DNA endoreduplication"/>
    <property type="evidence" value="ECO:0007669"/>
    <property type="project" value="InterPro"/>
</dbReference>
<gene>
    <name evidence="4" type="ORF">F3Y22_tig00000715pilonHSYRG00136</name>
</gene>
<name>A0A6A3D5V5_HIBSY</name>
<dbReference type="EMBL" id="VEPZ02000060">
    <property type="protein sequence ID" value="KAE8734761.1"/>
    <property type="molecule type" value="Genomic_DNA"/>
</dbReference>